<dbReference type="InterPro" id="IPR038765">
    <property type="entry name" value="Papain-like_cys_pep_sf"/>
</dbReference>
<dbReference type="Pfam" id="PF01841">
    <property type="entry name" value="Transglut_core"/>
    <property type="match status" value="1"/>
</dbReference>
<proteinExistence type="predicted"/>
<dbReference type="RefSeq" id="WP_108313110.1">
    <property type="nucleotide sequence ID" value="NZ_NESN01000004.1"/>
</dbReference>
<dbReference type="InterPro" id="IPR013589">
    <property type="entry name" value="Bac_transglu_N"/>
</dbReference>
<dbReference type="Pfam" id="PF08379">
    <property type="entry name" value="Bact_transglu_N"/>
    <property type="match status" value="1"/>
</dbReference>
<protein>
    <submittedName>
        <fullName evidence="2">Transglutaminase</fullName>
    </submittedName>
</protein>
<dbReference type="PANTHER" id="PTHR33490:SF7">
    <property type="entry name" value="BLR2979 PROTEIN"/>
    <property type="match status" value="1"/>
</dbReference>
<dbReference type="InterPro" id="IPR002931">
    <property type="entry name" value="Transglutaminase-like"/>
</dbReference>
<dbReference type="EMBL" id="NESN01000004">
    <property type="protein sequence ID" value="PUE52741.1"/>
    <property type="molecule type" value="Genomic_DNA"/>
</dbReference>
<comment type="caution">
    <text evidence="2">The sequence shown here is derived from an EMBL/GenBank/DDBJ whole genome shotgun (WGS) entry which is preliminary data.</text>
</comment>
<dbReference type="SUPFAM" id="SSF54001">
    <property type="entry name" value="Cysteine proteinases"/>
    <property type="match status" value="1"/>
</dbReference>
<accession>A0A315E5V7</accession>
<name>A0A315E5V7_9BURK</name>
<gene>
    <name evidence="2" type="ORF">B9Z37_11235</name>
</gene>
<dbReference type="Proteomes" id="UP000250790">
    <property type="component" value="Unassembled WGS sequence"/>
</dbReference>
<feature type="domain" description="Transglutaminase-like" evidence="1">
    <location>
        <begin position="173"/>
        <end position="249"/>
    </location>
</feature>
<dbReference type="OrthoDB" id="5438043at2"/>
<organism evidence="2 3">
    <name type="scientific">Limnohabitans parvus II-B4</name>
    <dbReference type="NCBI Taxonomy" id="1293052"/>
    <lineage>
        <taxon>Bacteria</taxon>
        <taxon>Pseudomonadati</taxon>
        <taxon>Pseudomonadota</taxon>
        <taxon>Betaproteobacteria</taxon>
        <taxon>Burkholderiales</taxon>
        <taxon>Comamonadaceae</taxon>
        <taxon>Limnohabitans</taxon>
    </lineage>
</organism>
<dbReference type="AlphaFoldDB" id="A0A315E5V7"/>
<evidence type="ECO:0000259" key="1">
    <source>
        <dbReference type="SMART" id="SM00460"/>
    </source>
</evidence>
<dbReference type="SMART" id="SM00460">
    <property type="entry name" value="TGc"/>
    <property type="match status" value="1"/>
</dbReference>
<dbReference type="PANTHER" id="PTHR33490">
    <property type="entry name" value="BLR5614 PROTEIN-RELATED"/>
    <property type="match status" value="1"/>
</dbReference>
<dbReference type="Gene3D" id="3.10.620.30">
    <property type="match status" value="1"/>
</dbReference>
<reference evidence="2 3" key="1">
    <citation type="submission" date="2017-04" db="EMBL/GenBank/DDBJ databases">
        <title>Unexpected and diverse lifestyles within the genus Limnohabitans.</title>
        <authorList>
            <person name="Kasalicky V."/>
            <person name="Mehrshad M."/>
            <person name="Andrei S.-A."/>
            <person name="Salcher M."/>
            <person name="Kratochvilova H."/>
            <person name="Simek K."/>
            <person name="Ghai R."/>
        </authorList>
    </citation>
    <scope>NUCLEOTIDE SEQUENCE [LARGE SCALE GENOMIC DNA]</scope>
    <source>
        <strain evidence="2 3">II-B4</strain>
    </source>
</reference>
<evidence type="ECO:0000313" key="2">
    <source>
        <dbReference type="EMBL" id="PUE52741.1"/>
    </source>
</evidence>
<evidence type="ECO:0000313" key="3">
    <source>
        <dbReference type="Proteomes" id="UP000250790"/>
    </source>
</evidence>
<keyword evidence="3" id="KW-1185">Reference proteome</keyword>
<sequence>MRLAITHETRYRYNPSVQTAQHVAHLQPAHTPCQKVISHSLQVTPAASVQHRIDAFLNHTVYWALTSPHDGLRVQAHSEVETAAVPAASASQSWESVREHFHYRGGHPGDVHSGFVFGSHHAPVHEAFLTYAQSSFTPGKPLMQAAQELTTRMHRDFRYETASTDINTPALEALEKKRGVCQDFAHILLACLRSLGLSARYVSGYLLTQPPPGQARLVGSDASHAWASVYLPELANHACQGWLDLDPTNDRVGLASPGLDYVRLAVGRDFADVSPLRGVLQGGGAHTLEVAVTVRPIE</sequence>